<evidence type="ECO:0000313" key="2">
    <source>
        <dbReference type="EMBL" id="KAJ8875787.1"/>
    </source>
</evidence>
<dbReference type="Proteomes" id="UP001159363">
    <property type="component" value="Chromosome 8"/>
</dbReference>
<reference evidence="2 3" key="1">
    <citation type="submission" date="2023-02" db="EMBL/GenBank/DDBJ databases">
        <title>LHISI_Scaffold_Assembly.</title>
        <authorList>
            <person name="Stuart O.P."/>
            <person name="Cleave R."/>
            <person name="Magrath M.J.L."/>
            <person name="Mikheyev A.S."/>
        </authorList>
    </citation>
    <scope>NUCLEOTIDE SEQUENCE [LARGE SCALE GENOMIC DNA]</scope>
    <source>
        <strain evidence="2">Daus_M_001</strain>
        <tissue evidence="2">Leg muscle</tissue>
    </source>
</reference>
<comment type="caution">
    <text evidence="2">The sequence shown here is derived from an EMBL/GenBank/DDBJ whole genome shotgun (WGS) entry which is preliminary data.</text>
</comment>
<name>A0ABQ9GUU1_9NEOP</name>
<feature type="compositionally biased region" description="Basic and acidic residues" evidence="1">
    <location>
        <begin position="1"/>
        <end position="15"/>
    </location>
</feature>
<feature type="region of interest" description="Disordered" evidence="1">
    <location>
        <begin position="1"/>
        <end position="22"/>
    </location>
</feature>
<accession>A0ABQ9GUU1</accession>
<evidence type="ECO:0000313" key="3">
    <source>
        <dbReference type="Proteomes" id="UP001159363"/>
    </source>
</evidence>
<evidence type="ECO:0000256" key="1">
    <source>
        <dbReference type="SAM" id="MobiDB-lite"/>
    </source>
</evidence>
<keyword evidence="3" id="KW-1185">Reference proteome</keyword>
<gene>
    <name evidence="2" type="ORF">PR048_023686</name>
</gene>
<organism evidence="2 3">
    <name type="scientific">Dryococelus australis</name>
    <dbReference type="NCBI Taxonomy" id="614101"/>
    <lineage>
        <taxon>Eukaryota</taxon>
        <taxon>Metazoa</taxon>
        <taxon>Ecdysozoa</taxon>
        <taxon>Arthropoda</taxon>
        <taxon>Hexapoda</taxon>
        <taxon>Insecta</taxon>
        <taxon>Pterygota</taxon>
        <taxon>Neoptera</taxon>
        <taxon>Polyneoptera</taxon>
        <taxon>Phasmatodea</taxon>
        <taxon>Verophasmatodea</taxon>
        <taxon>Anareolatae</taxon>
        <taxon>Phasmatidae</taxon>
        <taxon>Eurycanthinae</taxon>
        <taxon>Dryococelus</taxon>
    </lineage>
</organism>
<proteinExistence type="predicted"/>
<dbReference type="EMBL" id="JARBHB010000009">
    <property type="protein sequence ID" value="KAJ8875787.1"/>
    <property type="molecule type" value="Genomic_DNA"/>
</dbReference>
<protein>
    <submittedName>
        <fullName evidence="2">Uncharacterized protein</fullName>
    </submittedName>
</protein>
<sequence length="677" mass="74797">MKDRCEDAEASRDDPSYSASAMSSVTPKLMVSTAVPSSSSGVVPAVLTASSNGIPIVASPLNRPLRLRRNFSARVTSLSLTDVEECKLRFTEEHVEFLQQDNTQNTEGVFACAIKRSCLLLLAEKTEKYMSAICDNTAALTRSRFSCVRTDFTLPPGFLSTDAVVQNIAGLQNASLMADLLVEWLEADQGFDVWSINSVVGRSSAAMRCFRLPEALRVSEVETISIHFHMRTSGGTHGTYAVFQLYPHTTKHAIVNIGYDIGHSGLQTTTTIHRCSVHLIFDNREISKGVMSGDLGGQATDPPLPLQRVGNIWLRTYFISKAQYPVGKRRLTSGKIPTCENPGVTRPATEPGSLWWEASRLVAQPPWPLKKAECSITLQNDHHSVDIQKSWEDTPVVRDWLAGITWSSRPAALILADQQARPADVRRGARLTHPRRSESKSSQTANIFSTSCSTVGLTFVRCAGIAVTLHKAAYMTIDSSWERSTGNSKLGDQLGMVRMPPKTWRFVTLFPLDLPTTLPQLGEQVPCQRQIFSHQVDIKKGINEATKHRKATTRIMDKPQQDIVSLGQEPAKVKNKSMKSLVMKNTHLHPNSAEFRSRHYTGRHVVFTWLSLIPNPTIGGSHACSPPTKTNLVQSPTGSLPNFCMWESCWAMPLIGGFSRWSPISSVPSFRRCSILT</sequence>